<name>A0A238ZH17_9ACTN</name>
<reference evidence="2 3" key="1">
    <citation type="submission" date="2017-06" db="EMBL/GenBank/DDBJ databases">
        <authorList>
            <person name="Kim H.J."/>
            <person name="Triplett B.A."/>
        </authorList>
    </citation>
    <scope>NUCLEOTIDE SEQUENCE [LARGE SCALE GENOMIC DNA]</scope>
    <source>
        <strain evidence="2 3">DSM 43151</strain>
    </source>
</reference>
<gene>
    <name evidence="2" type="ORF">SAMN06264365_1069</name>
</gene>
<accession>A0A238ZH17</accession>
<feature type="region of interest" description="Disordered" evidence="1">
    <location>
        <begin position="1"/>
        <end position="139"/>
    </location>
</feature>
<feature type="region of interest" description="Disordered" evidence="1">
    <location>
        <begin position="183"/>
        <end position="247"/>
    </location>
</feature>
<dbReference type="AlphaFoldDB" id="A0A238ZH17"/>
<evidence type="ECO:0000256" key="1">
    <source>
        <dbReference type="SAM" id="MobiDB-lite"/>
    </source>
</evidence>
<evidence type="ECO:0000313" key="3">
    <source>
        <dbReference type="Proteomes" id="UP000198415"/>
    </source>
</evidence>
<sequence length="247" mass="27098">MRRTSGAAEGARQPPSASGHYPRGLRMGIGARKPPSAPGHHPGRHPRFTGGHWRPPATIRPGSPPRPPRTVCEWALSAATRQPHRMASKPSYPTHSHREQLPRGRAFRLPPRPRSTTGGLTPTRPAPEWHQPPWVAGNQPWDRARADLESEPPRVVIASGPARACCPQWCERRARSMPRGLVREDWPRDYPGRTGEGFEQGPLPHPPLAGNSSRSAGYSPIWLQSGGNGSLRVRKPRAAKAFSRSPG</sequence>
<keyword evidence="3" id="KW-1185">Reference proteome</keyword>
<evidence type="ECO:0000313" key="2">
    <source>
        <dbReference type="EMBL" id="SNR82459.1"/>
    </source>
</evidence>
<dbReference type="Proteomes" id="UP000198415">
    <property type="component" value="Unassembled WGS sequence"/>
</dbReference>
<proteinExistence type="predicted"/>
<protein>
    <submittedName>
        <fullName evidence="2">Uncharacterized protein</fullName>
    </submittedName>
</protein>
<dbReference type="EMBL" id="FZNR01000006">
    <property type="protein sequence ID" value="SNR82459.1"/>
    <property type="molecule type" value="Genomic_DNA"/>
</dbReference>
<organism evidence="2 3">
    <name type="scientific">Actinoplanes regularis</name>
    <dbReference type="NCBI Taxonomy" id="52697"/>
    <lineage>
        <taxon>Bacteria</taxon>
        <taxon>Bacillati</taxon>
        <taxon>Actinomycetota</taxon>
        <taxon>Actinomycetes</taxon>
        <taxon>Micromonosporales</taxon>
        <taxon>Micromonosporaceae</taxon>
        <taxon>Actinoplanes</taxon>
    </lineage>
</organism>